<evidence type="ECO:0000313" key="5">
    <source>
        <dbReference type="Proteomes" id="UP001420932"/>
    </source>
</evidence>
<sequence>MSPRLLAFLPLVVSRLLPSLTVANFDILPSPFVGFFWFAVSGASGAAPAVAPKSSALSPISGGAPAGAPGASSSGASGISAPTPAASSASVVSFSFGLFVIMVVVSCFSM</sequence>
<evidence type="ECO:0008006" key="6">
    <source>
        <dbReference type="Google" id="ProtNLM"/>
    </source>
</evidence>
<evidence type="ECO:0000256" key="2">
    <source>
        <dbReference type="SAM" id="Phobius"/>
    </source>
</evidence>
<keyword evidence="2" id="KW-1133">Transmembrane helix</keyword>
<evidence type="ECO:0000256" key="1">
    <source>
        <dbReference type="SAM" id="MobiDB-lite"/>
    </source>
</evidence>
<comment type="caution">
    <text evidence="4">The sequence shown here is derived from an EMBL/GenBank/DDBJ whole genome shotgun (WGS) entry which is preliminary data.</text>
</comment>
<protein>
    <recommendedName>
        <fullName evidence="6">Secreted peptide</fullName>
    </recommendedName>
</protein>
<name>A0AAP0Q4M3_9MAGN</name>
<reference evidence="4 5" key="1">
    <citation type="submission" date="2024-01" db="EMBL/GenBank/DDBJ databases">
        <title>Genome assemblies of Stephania.</title>
        <authorList>
            <person name="Yang L."/>
        </authorList>
    </citation>
    <scope>NUCLEOTIDE SEQUENCE [LARGE SCALE GENOMIC DNA]</scope>
    <source>
        <strain evidence="4">YNDBR</strain>
        <tissue evidence="4">Leaf</tissue>
    </source>
</reference>
<dbReference type="Proteomes" id="UP001420932">
    <property type="component" value="Unassembled WGS sequence"/>
</dbReference>
<accession>A0AAP0Q4M3</accession>
<gene>
    <name evidence="4" type="ORF">Syun_004143</name>
</gene>
<feature type="chain" id="PRO_5042992907" description="Secreted peptide" evidence="3">
    <location>
        <begin position="24"/>
        <end position="110"/>
    </location>
</feature>
<keyword evidence="2" id="KW-0812">Transmembrane</keyword>
<dbReference type="EMBL" id="JBBNAF010000002">
    <property type="protein sequence ID" value="KAK9163241.1"/>
    <property type="molecule type" value="Genomic_DNA"/>
</dbReference>
<keyword evidence="3" id="KW-0732">Signal</keyword>
<keyword evidence="2" id="KW-0472">Membrane</keyword>
<organism evidence="4 5">
    <name type="scientific">Stephania yunnanensis</name>
    <dbReference type="NCBI Taxonomy" id="152371"/>
    <lineage>
        <taxon>Eukaryota</taxon>
        <taxon>Viridiplantae</taxon>
        <taxon>Streptophyta</taxon>
        <taxon>Embryophyta</taxon>
        <taxon>Tracheophyta</taxon>
        <taxon>Spermatophyta</taxon>
        <taxon>Magnoliopsida</taxon>
        <taxon>Ranunculales</taxon>
        <taxon>Menispermaceae</taxon>
        <taxon>Menispermoideae</taxon>
        <taxon>Cissampelideae</taxon>
        <taxon>Stephania</taxon>
    </lineage>
</organism>
<feature type="transmembrane region" description="Helical" evidence="2">
    <location>
        <begin position="85"/>
        <end position="108"/>
    </location>
</feature>
<keyword evidence="5" id="KW-1185">Reference proteome</keyword>
<dbReference type="AlphaFoldDB" id="A0AAP0Q4M3"/>
<feature type="region of interest" description="Disordered" evidence="1">
    <location>
        <begin position="48"/>
        <end position="85"/>
    </location>
</feature>
<evidence type="ECO:0000313" key="4">
    <source>
        <dbReference type="EMBL" id="KAK9163241.1"/>
    </source>
</evidence>
<proteinExistence type="predicted"/>
<evidence type="ECO:0000256" key="3">
    <source>
        <dbReference type="SAM" id="SignalP"/>
    </source>
</evidence>
<feature type="signal peptide" evidence="3">
    <location>
        <begin position="1"/>
        <end position="23"/>
    </location>
</feature>